<accession>A0ABZ1AKK9</accession>
<sequence length="140" mass="15404">MSAFKIGAISAPAFSGQGQNVNKRSSACLAGQGPIPPGQYYIFDRQGGGRLEWFRNLLSDHSEWFALYAVDGKIDDETFCNQLSRGHFRLHPRGPRGISEGCITIEKAADFHHIRAILKSASPFPVQGTNLRAYGRVVVK</sequence>
<protein>
    <submittedName>
        <fullName evidence="2">DUF2778 domain-containing protein</fullName>
    </submittedName>
</protein>
<feature type="domain" description="Tlde1" evidence="1">
    <location>
        <begin position="12"/>
        <end position="122"/>
    </location>
</feature>
<dbReference type="RefSeq" id="WP_407279227.1">
    <property type="nucleotide sequence ID" value="NZ_CP141259.1"/>
</dbReference>
<dbReference type="Proteomes" id="UP001626593">
    <property type="component" value="Chromosome"/>
</dbReference>
<reference evidence="2 3" key="1">
    <citation type="submission" date="2023-12" db="EMBL/GenBank/DDBJ databases">
        <title>A. evansii MAY27, complete genome.</title>
        <authorList>
            <person name="Wang Y."/>
        </authorList>
    </citation>
    <scope>NUCLEOTIDE SEQUENCE [LARGE SCALE GENOMIC DNA]</scope>
    <source>
        <strain evidence="2 3">MAY27</strain>
    </source>
</reference>
<gene>
    <name evidence="2" type="ORF">U5817_24905</name>
</gene>
<keyword evidence="3" id="KW-1185">Reference proteome</keyword>
<name>A0ABZ1AKK9_AROEV</name>
<dbReference type="EMBL" id="CP141259">
    <property type="protein sequence ID" value="WRL46397.1"/>
    <property type="molecule type" value="Genomic_DNA"/>
</dbReference>
<evidence type="ECO:0000313" key="2">
    <source>
        <dbReference type="EMBL" id="WRL46397.1"/>
    </source>
</evidence>
<evidence type="ECO:0000259" key="1">
    <source>
        <dbReference type="Pfam" id="PF10908"/>
    </source>
</evidence>
<dbReference type="InterPro" id="IPR021225">
    <property type="entry name" value="Tlde1_dom"/>
</dbReference>
<evidence type="ECO:0000313" key="3">
    <source>
        <dbReference type="Proteomes" id="UP001626593"/>
    </source>
</evidence>
<proteinExistence type="predicted"/>
<dbReference type="Pfam" id="PF10908">
    <property type="entry name" value="Tlde1_dom"/>
    <property type="match status" value="1"/>
</dbReference>
<organism evidence="2 3">
    <name type="scientific">Aromatoleum evansii</name>
    <name type="common">Azoarcus evansii</name>
    <dbReference type="NCBI Taxonomy" id="59406"/>
    <lineage>
        <taxon>Bacteria</taxon>
        <taxon>Pseudomonadati</taxon>
        <taxon>Pseudomonadota</taxon>
        <taxon>Betaproteobacteria</taxon>
        <taxon>Rhodocyclales</taxon>
        <taxon>Rhodocyclaceae</taxon>
        <taxon>Aromatoleum</taxon>
    </lineage>
</organism>